<feature type="coiled-coil region" evidence="1">
    <location>
        <begin position="45"/>
        <end position="105"/>
    </location>
</feature>
<protein>
    <submittedName>
        <fullName evidence="3">Uncharacterized protein</fullName>
    </submittedName>
</protein>
<gene>
    <name evidence="3" type="ORF">DES47_103515</name>
</gene>
<feature type="compositionally biased region" description="Acidic residues" evidence="2">
    <location>
        <begin position="222"/>
        <end position="243"/>
    </location>
</feature>
<dbReference type="AlphaFoldDB" id="A0A4R6QQK0"/>
<dbReference type="RefSeq" id="WP_133701306.1">
    <property type="nucleotide sequence ID" value="NZ_SNXS01000003.1"/>
</dbReference>
<feature type="region of interest" description="Disordered" evidence="2">
    <location>
        <begin position="218"/>
        <end position="254"/>
    </location>
</feature>
<organism evidence="3 4">
    <name type="scientific">Roseateles toxinivorans</name>
    <dbReference type="NCBI Taxonomy" id="270368"/>
    <lineage>
        <taxon>Bacteria</taxon>
        <taxon>Pseudomonadati</taxon>
        <taxon>Pseudomonadota</taxon>
        <taxon>Betaproteobacteria</taxon>
        <taxon>Burkholderiales</taxon>
        <taxon>Sphaerotilaceae</taxon>
        <taxon>Roseateles</taxon>
    </lineage>
</organism>
<dbReference type="EMBL" id="SNXS01000003">
    <property type="protein sequence ID" value="TDP71534.1"/>
    <property type="molecule type" value="Genomic_DNA"/>
</dbReference>
<evidence type="ECO:0000313" key="3">
    <source>
        <dbReference type="EMBL" id="TDP71534.1"/>
    </source>
</evidence>
<evidence type="ECO:0000256" key="2">
    <source>
        <dbReference type="SAM" id="MobiDB-lite"/>
    </source>
</evidence>
<proteinExistence type="predicted"/>
<dbReference type="InParanoid" id="A0A4R6QQK0"/>
<evidence type="ECO:0000256" key="1">
    <source>
        <dbReference type="SAM" id="Coils"/>
    </source>
</evidence>
<name>A0A4R6QQK0_9BURK</name>
<comment type="caution">
    <text evidence="3">The sequence shown here is derived from an EMBL/GenBank/DDBJ whole genome shotgun (WGS) entry which is preliminary data.</text>
</comment>
<dbReference type="Proteomes" id="UP000295361">
    <property type="component" value="Unassembled WGS sequence"/>
</dbReference>
<dbReference type="OrthoDB" id="9154855at2"/>
<keyword evidence="4" id="KW-1185">Reference proteome</keyword>
<evidence type="ECO:0000313" key="4">
    <source>
        <dbReference type="Proteomes" id="UP000295361"/>
    </source>
</evidence>
<accession>A0A4R6QQK0</accession>
<reference evidence="3 4" key="1">
    <citation type="submission" date="2019-03" db="EMBL/GenBank/DDBJ databases">
        <title>Genomic Encyclopedia of Type Strains, Phase IV (KMG-IV): sequencing the most valuable type-strain genomes for metagenomic binning, comparative biology and taxonomic classification.</title>
        <authorList>
            <person name="Goeker M."/>
        </authorList>
    </citation>
    <scope>NUCLEOTIDE SEQUENCE [LARGE SCALE GENOMIC DNA]</scope>
    <source>
        <strain evidence="3 4">DSM 16998</strain>
    </source>
</reference>
<sequence length="461" mass="50225">MAEKLTDSNWTAFTKKLKLELDDGPLVKALAKADKTDIAKPEPRLDALEDLVELIKKQVIALAKRKKELGDKVFGEVKDKLYALLEVAEEQLKIAEAAIKAAADTGGDEEEDTPVLLTKKMIPLVRELRKGDVTMHALICTAGKNTALLIMRRPIAPARRKLLAEAVDAKGGAKYIAAECMLEDKVLTFVVQSQAAGLAKRLRQALLDQTELRLKVKVRGDDGEDADGEEEGADQDVPGDEPDIPQAPPLPSVEEPDHAAAFKARLEALMPKLKSAHPSAEAARLKVSEAGALSRKREWDAANRLLDEAEDLLAEPDSSEPPAPSTKLTIAPAIVYTQTRLAWGATRKKIQGELQKLEKAILEAYKDHTVLPEVAKGVRKLDQVLEVFDESLNDALDAALNSADPAAKKRHHDEARDIIAKYQRFLKSDAMVQELDANPFVPIAVQSTLSSTLAVLASKIG</sequence>
<keyword evidence="1" id="KW-0175">Coiled coil</keyword>